<protein>
    <submittedName>
        <fullName evidence="1">Uncharacterized protein</fullName>
    </submittedName>
</protein>
<accession>A0A0W0GC38</accession>
<dbReference type="EMBL" id="LATX01000488">
    <property type="protein sequence ID" value="KTB46127.1"/>
    <property type="molecule type" value="Genomic_DNA"/>
</dbReference>
<name>A0A0W0GC38_MONRR</name>
<reference evidence="1 2" key="1">
    <citation type="submission" date="2015-12" db="EMBL/GenBank/DDBJ databases">
        <title>Draft genome sequence of Moniliophthora roreri, the causal agent of frosty pod rot of cacao.</title>
        <authorList>
            <person name="Aime M.C."/>
            <person name="Diaz-Valderrama J.R."/>
            <person name="Kijpornyongpan T."/>
            <person name="Phillips-Mora W."/>
        </authorList>
    </citation>
    <scope>NUCLEOTIDE SEQUENCE [LARGE SCALE GENOMIC DNA]</scope>
    <source>
        <strain evidence="1 2">MCA 2952</strain>
    </source>
</reference>
<evidence type="ECO:0000313" key="2">
    <source>
        <dbReference type="Proteomes" id="UP000054988"/>
    </source>
</evidence>
<organism evidence="1 2">
    <name type="scientific">Moniliophthora roreri</name>
    <name type="common">Frosty pod rot fungus</name>
    <name type="synonym">Monilia roreri</name>
    <dbReference type="NCBI Taxonomy" id="221103"/>
    <lineage>
        <taxon>Eukaryota</taxon>
        <taxon>Fungi</taxon>
        <taxon>Dikarya</taxon>
        <taxon>Basidiomycota</taxon>
        <taxon>Agaricomycotina</taxon>
        <taxon>Agaricomycetes</taxon>
        <taxon>Agaricomycetidae</taxon>
        <taxon>Agaricales</taxon>
        <taxon>Marasmiineae</taxon>
        <taxon>Marasmiaceae</taxon>
        <taxon>Moniliophthora</taxon>
    </lineage>
</organism>
<evidence type="ECO:0000313" key="1">
    <source>
        <dbReference type="EMBL" id="KTB46127.1"/>
    </source>
</evidence>
<dbReference type="AlphaFoldDB" id="A0A0W0GC38"/>
<sequence length="116" mass="12460">MSDYNTLYLLRQSDFEVNLVHSRLVSTSVVPGSQQDFQFLTNVLNVMNQTGSLSVKNAELLQKAIDNALEQVLVICVKDGNTTPVPPPALPAGPQPAGPTYGAACCLLQHSTVPHD</sequence>
<proteinExistence type="predicted"/>
<gene>
    <name evidence="1" type="ORF">WG66_1294</name>
</gene>
<dbReference type="Proteomes" id="UP000054988">
    <property type="component" value="Unassembled WGS sequence"/>
</dbReference>
<comment type="caution">
    <text evidence="1">The sequence shown here is derived from an EMBL/GenBank/DDBJ whole genome shotgun (WGS) entry which is preliminary data.</text>
</comment>